<evidence type="ECO:0000313" key="2">
    <source>
        <dbReference type="EMBL" id="KUK45430.1"/>
    </source>
</evidence>
<evidence type="ECO:0000313" key="5">
    <source>
        <dbReference type="Proteomes" id="UP000057043"/>
    </source>
</evidence>
<dbReference type="PATRIC" id="fig|301375.6.peg.1468"/>
<feature type="transmembrane region" description="Helical" evidence="1">
    <location>
        <begin position="12"/>
        <end position="36"/>
    </location>
</feature>
<gene>
    <name evidence="2" type="ORF">XD72_0208</name>
    <name evidence="3" type="ORF">XE07_0564</name>
</gene>
<name>A0A117MCW8_9EURY</name>
<keyword evidence="1" id="KW-0472">Membrane</keyword>
<comment type="caution">
    <text evidence="3">The sequence shown here is derived from an EMBL/GenBank/DDBJ whole genome shotgun (WGS) entry which is preliminary data.</text>
</comment>
<reference evidence="4 5" key="2">
    <citation type="journal article" date="2015" name="MBio">
        <title>Genome-Resolved Metagenomic Analysis Reveals Roles for Candidate Phyla and Other Microbial Community Members in Biogeochemical Transformations in Oil Reservoirs.</title>
        <authorList>
            <person name="Hu P."/>
            <person name="Tom L."/>
            <person name="Singh A."/>
            <person name="Thomas B.C."/>
            <person name="Baker B.J."/>
            <person name="Piceno Y.M."/>
            <person name="Andersen G.L."/>
            <person name="Banfield J.F."/>
        </authorList>
    </citation>
    <scope>NUCLEOTIDE SEQUENCE [LARGE SCALE GENOMIC DNA]</scope>
    <source>
        <strain evidence="2">57_489</strain>
    </source>
</reference>
<keyword evidence="1" id="KW-0812">Transmembrane</keyword>
<evidence type="ECO:0000256" key="1">
    <source>
        <dbReference type="SAM" id="Phobius"/>
    </source>
</evidence>
<sequence>MIKMAVEMISSGIAYPAFAVVFIVGTLLAYTVISLIGSS</sequence>
<keyword evidence="1" id="KW-1133">Transmembrane helix</keyword>
<dbReference type="Proteomes" id="UP000057043">
    <property type="component" value="Unassembled WGS sequence"/>
</dbReference>
<accession>A0A117MCW8</accession>
<evidence type="ECO:0000313" key="3">
    <source>
        <dbReference type="EMBL" id="KUK97179.1"/>
    </source>
</evidence>
<dbReference type="Proteomes" id="UP000053961">
    <property type="component" value="Unassembled WGS sequence"/>
</dbReference>
<evidence type="ECO:0000313" key="4">
    <source>
        <dbReference type="Proteomes" id="UP000053961"/>
    </source>
</evidence>
<dbReference type="EMBL" id="LGHB01000004">
    <property type="protein sequence ID" value="KUK97179.1"/>
    <property type="molecule type" value="Genomic_DNA"/>
</dbReference>
<dbReference type="AlphaFoldDB" id="A0A117MCW8"/>
<protein>
    <submittedName>
        <fullName evidence="3">Uncharacterized protein</fullName>
    </submittedName>
</protein>
<proteinExistence type="predicted"/>
<organism evidence="3 4">
    <name type="scientific">Methanothrix harundinacea</name>
    <dbReference type="NCBI Taxonomy" id="301375"/>
    <lineage>
        <taxon>Archaea</taxon>
        <taxon>Methanobacteriati</taxon>
        <taxon>Methanobacteriota</taxon>
        <taxon>Stenosarchaea group</taxon>
        <taxon>Methanomicrobia</taxon>
        <taxon>Methanotrichales</taxon>
        <taxon>Methanotrichaceae</taxon>
        <taxon>Methanothrix</taxon>
    </lineage>
</organism>
<dbReference type="EMBL" id="LGFT01000003">
    <property type="protein sequence ID" value="KUK45430.1"/>
    <property type="molecule type" value="Genomic_DNA"/>
</dbReference>
<reference evidence="3" key="1">
    <citation type="journal article" date="2015" name="MBio">
        <title>Genome-resolved metagenomic analysis reveals roles for candidate phyla and other microbial community members in biogeochemical transformations in oil reservoirs.</title>
        <authorList>
            <person name="Hu P."/>
            <person name="Tom L."/>
            <person name="Singh A."/>
            <person name="Thomas B.C."/>
            <person name="Baker B.J."/>
            <person name="Piceno Y.M."/>
            <person name="Andersen G.L."/>
            <person name="Banfield J.F."/>
        </authorList>
    </citation>
    <scope>NUCLEOTIDE SEQUENCE [LARGE SCALE GENOMIC DNA]</scope>
    <source>
        <strain evidence="3">56_747</strain>
    </source>
</reference>